<evidence type="ECO:0000259" key="1">
    <source>
        <dbReference type="Pfam" id="PF06114"/>
    </source>
</evidence>
<dbReference type="Pfam" id="PF06114">
    <property type="entry name" value="Peptidase_M78"/>
    <property type="match status" value="1"/>
</dbReference>
<dbReference type="AlphaFoldDB" id="A0A1H3E8L5"/>
<accession>A0A1H3E8L5</accession>
<dbReference type="Proteomes" id="UP000198828">
    <property type="component" value="Unassembled WGS sequence"/>
</dbReference>
<organism evidence="2 3">
    <name type="scientific">Tepidimicrobium xylanilyticum</name>
    <dbReference type="NCBI Taxonomy" id="1123352"/>
    <lineage>
        <taxon>Bacteria</taxon>
        <taxon>Bacillati</taxon>
        <taxon>Bacillota</taxon>
        <taxon>Tissierellia</taxon>
        <taxon>Tissierellales</taxon>
        <taxon>Tepidimicrobiaceae</taxon>
        <taxon>Tepidimicrobium</taxon>
    </lineage>
</organism>
<reference evidence="2 3" key="1">
    <citation type="submission" date="2016-10" db="EMBL/GenBank/DDBJ databases">
        <authorList>
            <person name="de Groot N.N."/>
        </authorList>
    </citation>
    <scope>NUCLEOTIDE SEQUENCE [LARGE SCALE GENOMIC DNA]</scope>
    <source>
        <strain evidence="2 3">DSM 23310</strain>
    </source>
</reference>
<name>A0A1H3E8L5_9FIRM</name>
<dbReference type="OrthoDB" id="9816277at2"/>
<keyword evidence="3" id="KW-1185">Reference proteome</keyword>
<dbReference type="InterPro" id="IPR010359">
    <property type="entry name" value="IrrE_HExxH"/>
</dbReference>
<gene>
    <name evidence="2" type="ORF">SAMN05660923_02865</name>
</gene>
<evidence type="ECO:0000313" key="3">
    <source>
        <dbReference type="Proteomes" id="UP000198828"/>
    </source>
</evidence>
<feature type="domain" description="IrrE N-terminal-like" evidence="1">
    <location>
        <begin position="28"/>
        <end position="115"/>
    </location>
</feature>
<evidence type="ECO:0000313" key="2">
    <source>
        <dbReference type="EMBL" id="SDX75046.1"/>
    </source>
</evidence>
<dbReference type="EMBL" id="FNNG01000018">
    <property type="protein sequence ID" value="SDX75046.1"/>
    <property type="molecule type" value="Genomic_DNA"/>
</dbReference>
<proteinExistence type="predicted"/>
<dbReference type="Gene3D" id="1.10.10.2910">
    <property type="match status" value="1"/>
</dbReference>
<sequence length="153" mass="17950">MNYSWIDEYTDGIVEYCNSRDIYEICNSLNIEIVKTDKDNPILQENDALYIRDYSDLEVVFIRDGLPYQYEKFVLAHELGHALLHTEIYTAAFKKDLINKSKLERQANYFALKLLNIKINSVDFEGYTVEQIAKALYISEDSLESLNLERMML</sequence>
<protein>
    <recommendedName>
        <fullName evidence="1">IrrE N-terminal-like domain-containing protein</fullName>
    </recommendedName>
</protein>
<dbReference type="RefSeq" id="WP_093754832.1">
    <property type="nucleotide sequence ID" value="NZ_FNNG01000018.1"/>
</dbReference>